<feature type="domain" description="TRAP C4-dicarboxylate transport system permease DctM subunit" evidence="7">
    <location>
        <begin position="8"/>
        <end position="420"/>
    </location>
</feature>
<keyword evidence="2" id="KW-1003">Cell membrane</keyword>
<evidence type="ECO:0000313" key="8">
    <source>
        <dbReference type="EMBL" id="SFF91853.1"/>
    </source>
</evidence>
<sequence length="426" mass="44832">MTAALLLFGSMALFLVIGVPIAFALGASVWTTIVFSPDFTVTTGIIAQRIFGGLESTSIMAIPFFILAGNLMTKGGISKRLVDFANSIVGGIRGGMALALVLSSAFFAALSGSAPATVIAIGSMLYPEMVKMGYPKDRTAGLLVVSGGLGPIIPPSIIMVVYATITGASIGSMFTSGMFIGIVIMLTLMLVVLVLANKEKWPKAEKRPTLKEFGETFVKAIPAILLPVIILGGIYSGLLTPTESAAVAVVWALVAGMFIYKEVNIKDLIPIFLDSAKGSAMILFIIATSTAFSWIFAYSGISGELVHFIVGLNLSKTLFCFVVAIVLLIFGTFLEGIATCVLMVPILWPVAKSLGVDPIHFGMIVCLSNVIGTMTPPVAVNIFSAASVTKLKMGEIAKGQLAFFVGYVVVFLAVVFFPALSMLLVK</sequence>
<evidence type="ECO:0000256" key="5">
    <source>
        <dbReference type="ARBA" id="ARBA00022989"/>
    </source>
</evidence>
<dbReference type="GeneID" id="90544139"/>
<reference evidence="8 9" key="1">
    <citation type="submission" date="2016-10" db="EMBL/GenBank/DDBJ databases">
        <authorList>
            <person name="de Groot N.N."/>
        </authorList>
    </citation>
    <scope>NUCLEOTIDE SEQUENCE [LARGE SCALE GENOMIC DNA]</scope>
    <source>
        <strain evidence="8 9">NLAE-zl-G419</strain>
    </source>
</reference>
<keyword evidence="3" id="KW-0997">Cell inner membrane</keyword>
<dbReference type="GO" id="GO:0005886">
    <property type="term" value="C:plasma membrane"/>
    <property type="evidence" value="ECO:0007669"/>
    <property type="project" value="UniProtKB-SubCell"/>
</dbReference>
<dbReference type="STRING" id="1529.SAMN04487885_11559"/>
<dbReference type="OrthoDB" id="9772674at2"/>
<dbReference type="AlphaFoldDB" id="A0A1I2MK52"/>
<evidence type="ECO:0000259" key="7">
    <source>
        <dbReference type="Pfam" id="PF06808"/>
    </source>
</evidence>
<dbReference type="GO" id="GO:0022857">
    <property type="term" value="F:transmembrane transporter activity"/>
    <property type="evidence" value="ECO:0007669"/>
    <property type="project" value="TreeGrafter"/>
</dbReference>
<gene>
    <name evidence="8" type="ORF">SAMN04487885_11559</name>
</gene>
<keyword evidence="5" id="KW-1133">Transmembrane helix</keyword>
<keyword evidence="6" id="KW-0472">Membrane</keyword>
<evidence type="ECO:0000256" key="6">
    <source>
        <dbReference type="ARBA" id="ARBA00023136"/>
    </source>
</evidence>
<dbReference type="Proteomes" id="UP000182135">
    <property type="component" value="Unassembled WGS sequence"/>
</dbReference>
<keyword evidence="9" id="KW-1185">Reference proteome</keyword>
<evidence type="ECO:0000256" key="1">
    <source>
        <dbReference type="ARBA" id="ARBA00004429"/>
    </source>
</evidence>
<evidence type="ECO:0000256" key="4">
    <source>
        <dbReference type="ARBA" id="ARBA00022692"/>
    </source>
</evidence>
<comment type="subcellular location">
    <subcellularLocation>
        <location evidence="1">Cell inner membrane</location>
        <topology evidence="1">Multi-pass membrane protein</topology>
    </subcellularLocation>
</comment>
<dbReference type="Pfam" id="PF06808">
    <property type="entry name" value="DctM"/>
    <property type="match status" value="1"/>
</dbReference>
<evidence type="ECO:0000256" key="3">
    <source>
        <dbReference type="ARBA" id="ARBA00022519"/>
    </source>
</evidence>
<dbReference type="eggNOG" id="COG1593">
    <property type="taxonomic scope" value="Bacteria"/>
</dbReference>
<dbReference type="PANTHER" id="PTHR33362:SF3">
    <property type="entry name" value="SIALIC ACID TRAP TRANSPORTER PERMEASE PROTEIN SIAT"/>
    <property type="match status" value="1"/>
</dbReference>
<evidence type="ECO:0000313" key="9">
    <source>
        <dbReference type="Proteomes" id="UP000182135"/>
    </source>
</evidence>
<dbReference type="EMBL" id="FOOE01000015">
    <property type="protein sequence ID" value="SFF91853.1"/>
    <property type="molecule type" value="Genomic_DNA"/>
</dbReference>
<proteinExistence type="predicted"/>
<evidence type="ECO:0000256" key="2">
    <source>
        <dbReference type="ARBA" id="ARBA00022475"/>
    </source>
</evidence>
<protein>
    <submittedName>
        <fullName evidence="8">C4-dicarboxylate transporter, DctM subunit</fullName>
    </submittedName>
</protein>
<dbReference type="NCBIfam" id="TIGR00786">
    <property type="entry name" value="dctM"/>
    <property type="match status" value="1"/>
</dbReference>
<accession>A0A1I2MK52</accession>
<dbReference type="PANTHER" id="PTHR33362">
    <property type="entry name" value="SIALIC ACID TRAP TRANSPORTER PERMEASE PROTEIN SIAT-RELATED"/>
    <property type="match status" value="1"/>
</dbReference>
<dbReference type="RefSeq" id="WP_027638878.1">
    <property type="nucleotide sequence ID" value="NZ_CABMJC010000017.1"/>
</dbReference>
<dbReference type="InterPro" id="IPR010656">
    <property type="entry name" value="DctM"/>
</dbReference>
<keyword evidence="4" id="KW-0812">Transmembrane</keyword>
<dbReference type="PIRSF" id="PIRSF006066">
    <property type="entry name" value="HI0050"/>
    <property type="match status" value="1"/>
</dbReference>
<organism evidence="8 9">
    <name type="scientific">Clostridium cadaveris</name>
    <dbReference type="NCBI Taxonomy" id="1529"/>
    <lineage>
        <taxon>Bacteria</taxon>
        <taxon>Bacillati</taxon>
        <taxon>Bacillota</taxon>
        <taxon>Clostridia</taxon>
        <taxon>Eubacteriales</taxon>
        <taxon>Clostridiaceae</taxon>
        <taxon>Clostridium</taxon>
    </lineage>
</organism>
<dbReference type="InterPro" id="IPR004681">
    <property type="entry name" value="TRAP_DctM"/>
</dbReference>
<name>A0A1I2MK52_9CLOT</name>